<dbReference type="RefSeq" id="WP_382390921.1">
    <property type="nucleotide sequence ID" value="NZ_JBHUNA010000005.1"/>
</dbReference>
<organism evidence="2 3">
    <name type="scientific">Lentibacillus juripiscarius</name>
    <dbReference type="NCBI Taxonomy" id="257446"/>
    <lineage>
        <taxon>Bacteria</taxon>
        <taxon>Bacillati</taxon>
        <taxon>Bacillota</taxon>
        <taxon>Bacilli</taxon>
        <taxon>Bacillales</taxon>
        <taxon>Bacillaceae</taxon>
        <taxon>Lentibacillus</taxon>
    </lineage>
</organism>
<dbReference type="InterPro" id="IPR005135">
    <property type="entry name" value="Endo/exonuclease/phosphatase"/>
</dbReference>
<dbReference type="Gene3D" id="3.60.10.10">
    <property type="entry name" value="Endonuclease/exonuclease/phosphatase"/>
    <property type="match status" value="1"/>
</dbReference>
<dbReference type="PANTHER" id="PTHR43250:SF2">
    <property type="entry name" value="EXODEOXYRIBONUCLEASE III"/>
    <property type="match status" value="1"/>
</dbReference>
<dbReference type="SUPFAM" id="SSF56219">
    <property type="entry name" value="DNase I-like"/>
    <property type="match status" value="1"/>
</dbReference>
<keyword evidence="2" id="KW-0255">Endonuclease</keyword>
<dbReference type="PANTHER" id="PTHR43250">
    <property type="entry name" value="EXODEOXYRIBONUCLEASE III"/>
    <property type="match status" value="1"/>
</dbReference>
<reference evidence="3" key="1">
    <citation type="journal article" date="2019" name="Int. J. Syst. Evol. Microbiol.">
        <title>The Global Catalogue of Microorganisms (GCM) 10K type strain sequencing project: providing services to taxonomists for standard genome sequencing and annotation.</title>
        <authorList>
            <consortium name="The Broad Institute Genomics Platform"/>
            <consortium name="The Broad Institute Genome Sequencing Center for Infectious Disease"/>
            <person name="Wu L."/>
            <person name="Ma J."/>
        </authorList>
    </citation>
    <scope>NUCLEOTIDE SEQUENCE [LARGE SCALE GENOMIC DNA]</scope>
    <source>
        <strain evidence="3">TISTR 1535</strain>
    </source>
</reference>
<accession>A0ABW5V3A4</accession>
<dbReference type="EMBL" id="JBHUNA010000005">
    <property type="protein sequence ID" value="MFD2759935.1"/>
    <property type="molecule type" value="Genomic_DNA"/>
</dbReference>
<dbReference type="Pfam" id="PF03372">
    <property type="entry name" value="Exo_endo_phos"/>
    <property type="match status" value="1"/>
</dbReference>
<evidence type="ECO:0000313" key="2">
    <source>
        <dbReference type="EMBL" id="MFD2759935.1"/>
    </source>
</evidence>
<evidence type="ECO:0000313" key="3">
    <source>
        <dbReference type="Proteomes" id="UP001597502"/>
    </source>
</evidence>
<comment type="caution">
    <text evidence="2">The sequence shown here is derived from an EMBL/GenBank/DDBJ whole genome shotgun (WGS) entry which is preliminary data.</text>
</comment>
<dbReference type="InterPro" id="IPR037493">
    <property type="entry name" value="ExoIII-like"/>
</dbReference>
<keyword evidence="3" id="KW-1185">Reference proteome</keyword>
<dbReference type="GO" id="GO:0004519">
    <property type="term" value="F:endonuclease activity"/>
    <property type="evidence" value="ECO:0007669"/>
    <property type="project" value="UniProtKB-KW"/>
</dbReference>
<keyword evidence="2" id="KW-0378">Hydrolase</keyword>
<gene>
    <name evidence="2" type="ORF">ACFSUO_02920</name>
</gene>
<protein>
    <submittedName>
        <fullName evidence="2">Endonuclease/exonuclease/phosphatase family protein</fullName>
    </submittedName>
</protein>
<name>A0ABW5V3A4_9BACI</name>
<evidence type="ECO:0000259" key="1">
    <source>
        <dbReference type="Pfam" id="PF03372"/>
    </source>
</evidence>
<dbReference type="InterPro" id="IPR036691">
    <property type="entry name" value="Endo/exonu/phosph_ase_sf"/>
</dbReference>
<keyword evidence="2" id="KW-0540">Nuclease</keyword>
<feature type="domain" description="Endonuclease/exonuclease/phosphatase" evidence="1">
    <location>
        <begin position="7"/>
        <end position="230"/>
    </location>
</feature>
<sequence length="239" mass="27210">MQTIKLLTWNIRQGGKKAIEQIANSLEAHQANVMILTEFKDNPSGGYLKNYLQEAGWPYSATSHPQHKENGVLVVSRTPLKQLEPPFPNEQGSSRWNEVYIPHYDLSLLGVHVPNVNEKYDKAFHWEQIVSYAKQKTDEKCVVAGDLNTARREEKASAPRKYSNFIQTLENDGWTDAKKNAAQGAPGYTWYSNRKNGYRLDYVFLSPALNGNLLACHHSHDERVRNYSDHAIVTARLTI</sequence>
<proteinExistence type="predicted"/>
<dbReference type="Proteomes" id="UP001597502">
    <property type="component" value="Unassembled WGS sequence"/>
</dbReference>